<evidence type="ECO:0000256" key="10">
    <source>
        <dbReference type="ARBA" id="ARBA00022842"/>
    </source>
</evidence>
<sequence>MATWLDITFQDSASPLMEFMTFFHDHVIVVLSLICLISAYLLLLAVMNSFLSKTAVTSHLTEMIWMFIPALILIFISLPSIKVLYLLENPKGPNVTIKTSGHQWYWSYEYSDFENVEFDSYMLPYENMNQFRLLDVDNRTVIPLTTRIRFLVTASDVLHSWAIPSLSVKMDAVPGRLNQFTTYTYRPGLYYGQCSEICGVNHSFMPIVLEVVKMNSFIKWLSTY</sequence>
<name>A0A7I8F2J6_9CRUS</name>
<dbReference type="SUPFAM" id="SSF49503">
    <property type="entry name" value="Cupredoxins"/>
    <property type="match status" value="1"/>
</dbReference>
<dbReference type="InterPro" id="IPR036257">
    <property type="entry name" value="Cyt_c_oxidase_su2_TM_sf"/>
</dbReference>
<keyword evidence="12 18" id="KW-0249">Electron transport</keyword>
<dbReference type="CDD" id="cd13912">
    <property type="entry name" value="CcO_II_C"/>
    <property type="match status" value="1"/>
</dbReference>
<dbReference type="SUPFAM" id="SSF81464">
    <property type="entry name" value="Cytochrome c oxidase subunit II-like, transmembrane region"/>
    <property type="match status" value="1"/>
</dbReference>
<evidence type="ECO:0000256" key="15">
    <source>
        <dbReference type="ARBA" id="ARBA00023128"/>
    </source>
</evidence>
<evidence type="ECO:0000256" key="17">
    <source>
        <dbReference type="ARBA" id="ARBA00049512"/>
    </source>
</evidence>
<feature type="domain" description="Cytochrome oxidase subunit II transmembrane region profile" evidence="21">
    <location>
        <begin position="1"/>
        <end position="91"/>
    </location>
</feature>
<dbReference type="CTD" id="4513"/>
<dbReference type="PANTHER" id="PTHR22888">
    <property type="entry name" value="CYTOCHROME C OXIDASE, SUBUNIT II"/>
    <property type="match status" value="1"/>
</dbReference>
<evidence type="ECO:0000256" key="12">
    <source>
        <dbReference type="ARBA" id="ARBA00022982"/>
    </source>
</evidence>
<evidence type="ECO:0000256" key="14">
    <source>
        <dbReference type="ARBA" id="ARBA00023008"/>
    </source>
</evidence>
<keyword evidence="5 18" id="KW-0813">Transport</keyword>
<dbReference type="InterPro" id="IPR045187">
    <property type="entry name" value="CcO_II"/>
</dbReference>
<dbReference type="Pfam" id="PF02790">
    <property type="entry name" value="COX2_TM"/>
    <property type="match status" value="1"/>
</dbReference>
<comment type="subunit">
    <text evidence="3">Component of the cytochrome c oxidase (complex IV, CIV), a multisubunit enzyme composed of a catalytic core of 3 subunits and several supernumerary subunits. The complex exists as a monomer or a dimer and forms supercomplexes (SCs) in the inner mitochondrial membrane with ubiquinol-cytochrome c oxidoreductase (cytochrome b-c1 complex, complex III, CIII).</text>
</comment>
<dbReference type="FunFam" id="2.60.40.420:FF:000001">
    <property type="entry name" value="Cytochrome c oxidase subunit 2"/>
    <property type="match status" value="1"/>
</dbReference>
<dbReference type="PROSITE" id="PS00078">
    <property type="entry name" value="COX2"/>
    <property type="match status" value="1"/>
</dbReference>
<comment type="catalytic activity">
    <reaction evidence="17">
        <text>4 Fe(II)-[cytochrome c] + O2 + 8 H(+)(in) = 4 Fe(III)-[cytochrome c] + 2 H2O + 4 H(+)(out)</text>
        <dbReference type="Rhea" id="RHEA:11436"/>
        <dbReference type="Rhea" id="RHEA-COMP:10350"/>
        <dbReference type="Rhea" id="RHEA-COMP:14399"/>
        <dbReference type="ChEBI" id="CHEBI:15377"/>
        <dbReference type="ChEBI" id="CHEBI:15378"/>
        <dbReference type="ChEBI" id="CHEBI:15379"/>
        <dbReference type="ChEBI" id="CHEBI:29033"/>
        <dbReference type="ChEBI" id="CHEBI:29034"/>
        <dbReference type="EC" id="7.1.1.9"/>
    </reaction>
    <physiologicalReaction direction="left-to-right" evidence="17">
        <dbReference type="Rhea" id="RHEA:11437"/>
    </physiologicalReaction>
</comment>
<evidence type="ECO:0000256" key="11">
    <source>
        <dbReference type="ARBA" id="ARBA00022967"/>
    </source>
</evidence>
<dbReference type="GeneID" id="89918595"/>
<reference evidence="22" key="1">
    <citation type="submission" date="2020-10" db="EMBL/GenBank/DDBJ databases">
        <title>Molecular characterization of the Japanese fish louse Argulus japonicus.</title>
        <authorList>
            <person name="Kawato S."/>
            <person name="Nozaki R."/>
            <person name="Hirono I."/>
            <person name="Kondo H."/>
        </authorList>
    </citation>
    <scope>NUCLEOTIDE SEQUENCE</scope>
    <source>
        <strain evidence="22">Shizuoka-2019</strain>
    </source>
</reference>
<dbReference type="InterPro" id="IPR008972">
    <property type="entry name" value="Cupredoxin"/>
</dbReference>
<comment type="similarity">
    <text evidence="2 18">Belongs to the cytochrome c oxidase subunit 2 family.</text>
</comment>
<evidence type="ECO:0000256" key="19">
    <source>
        <dbReference type="SAM" id="Phobius"/>
    </source>
</evidence>
<keyword evidence="14 18" id="KW-0186">Copper</keyword>
<gene>
    <name evidence="22" type="primary">COX2</name>
</gene>
<dbReference type="InterPro" id="IPR001505">
    <property type="entry name" value="Copper_CuA"/>
</dbReference>
<dbReference type="PANTHER" id="PTHR22888:SF9">
    <property type="entry name" value="CYTOCHROME C OXIDASE SUBUNIT 2"/>
    <property type="match status" value="1"/>
</dbReference>
<dbReference type="GO" id="GO:0042773">
    <property type="term" value="P:ATP synthesis coupled electron transport"/>
    <property type="evidence" value="ECO:0007669"/>
    <property type="project" value="TreeGrafter"/>
</dbReference>
<dbReference type="GO" id="GO:0005743">
    <property type="term" value="C:mitochondrial inner membrane"/>
    <property type="evidence" value="ECO:0007669"/>
    <property type="project" value="UniProtKB-SubCell"/>
</dbReference>
<evidence type="ECO:0000256" key="13">
    <source>
        <dbReference type="ARBA" id="ARBA00022989"/>
    </source>
</evidence>
<evidence type="ECO:0000259" key="20">
    <source>
        <dbReference type="PROSITE" id="PS50857"/>
    </source>
</evidence>
<organism evidence="22">
    <name type="scientific">Argulus japonicus</name>
    <dbReference type="NCBI Taxonomy" id="873553"/>
    <lineage>
        <taxon>Eukaryota</taxon>
        <taxon>Metazoa</taxon>
        <taxon>Ecdysozoa</taxon>
        <taxon>Arthropoda</taxon>
        <taxon>Crustacea</taxon>
        <taxon>Oligostraca</taxon>
        <taxon>Ichthyostraca</taxon>
        <taxon>Branchiura</taxon>
        <taxon>Arguloida</taxon>
        <taxon>Argulidae</taxon>
        <taxon>Argulus</taxon>
    </lineage>
</organism>
<feature type="transmembrane region" description="Helical" evidence="19">
    <location>
        <begin position="63"/>
        <end position="87"/>
    </location>
</feature>
<dbReference type="PROSITE" id="PS50857">
    <property type="entry name" value="COX2_CUA"/>
    <property type="match status" value="1"/>
</dbReference>
<dbReference type="GO" id="GO:0004129">
    <property type="term" value="F:cytochrome-c oxidase activity"/>
    <property type="evidence" value="ECO:0007669"/>
    <property type="project" value="UniProtKB-EC"/>
</dbReference>
<dbReference type="InterPro" id="IPR011759">
    <property type="entry name" value="Cyt_c_oxidase_su2_TM_dom"/>
</dbReference>
<keyword evidence="8 18" id="KW-0479">Metal-binding</keyword>
<evidence type="ECO:0000256" key="2">
    <source>
        <dbReference type="ARBA" id="ARBA00007866"/>
    </source>
</evidence>
<keyword evidence="6 18" id="KW-0679">Respiratory chain</keyword>
<evidence type="ECO:0000256" key="16">
    <source>
        <dbReference type="ARBA" id="ARBA00023136"/>
    </source>
</evidence>
<dbReference type="PROSITE" id="PS50999">
    <property type="entry name" value="COX2_TM"/>
    <property type="match status" value="1"/>
</dbReference>
<geneLocation type="mitochondrion" evidence="22"/>
<keyword evidence="7 18" id="KW-0812">Transmembrane</keyword>
<evidence type="ECO:0000256" key="5">
    <source>
        <dbReference type="ARBA" id="ARBA00022448"/>
    </source>
</evidence>
<comment type="subcellular location">
    <subcellularLocation>
        <location evidence="1 18">Mitochondrion inner membrane</location>
        <topology evidence="1 18">Multi-pass membrane protein</topology>
    </subcellularLocation>
</comment>
<dbReference type="Gene3D" id="2.60.40.420">
    <property type="entry name" value="Cupredoxins - blue copper proteins"/>
    <property type="match status" value="1"/>
</dbReference>
<evidence type="ECO:0000256" key="7">
    <source>
        <dbReference type="ARBA" id="ARBA00022692"/>
    </source>
</evidence>
<dbReference type="AlphaFoldDB" id="A0A7I8F2J6"/>
<dbReference type="RefSeq" id="YP_011103852.1">
    <property type="nucleotide sequence ID" value="NC_088557.1"/>
</dbReference>
<dbReference type="InterPro" id="IPR002429">
    <property type="entry name" value="CcO_II-like_C"/>
</dbReference>
<evidence type="ECO:0000256" key="18">
    <source>
        <dbReference type="RuleBase" id="RU000457"/>
    </source>
</evidence>
<dbReference type="InterPro" id="IPR034210">
    <property type="entry name" value="CcO_II_C"/>
</dbReference>
<keyword evidence="13 19" id="KW-1133">Transmembrane helix</keyword>
<keyword evidence="15 18" id="KW-0496">Mitochondrion</keyword>
<dbReference type="EMBL" id="LC588400">
    <property type="protein sequence ID" value="BCL84742.1"/>
    <property type="molecule type" value="Genomic_DNA"/>
</dbReference>
<evidence type="ECO:0000256" key="4">
    <source>
        <dbReference type="ARBA" id="ARBA00015946"/>
    </source>
</evidence>
<evidence type="ECO:0000256" key="8">
    <source>
        <dbReference type="ARBA" id="ARBA00022723"/>
    </source>
</evidence>
<evidence type="ECO:0000259" key="21">
    <source>
        <dbReference type="PROSITE" id="PS50999"/>
    </source>
</evidence>
<keyword evidence="11" id="KW-1278">Translocase</keyword>
<comment type="cofactor">
    <cofactor evidence="18">
        <name>Cu cation</name>
        <dbReference type="ChEBI" id="CHEBI:23378"/>
    </cofactor>
    <text evidence="18">Binds a copper A center.</text>
</comment>
<dbReference type="Pfam" id="PF00116">
    <property type="entry name" value="COX2"/>
    <property type="match status" value="1"/>
</dbReference>
<protein>
    <recommendedName>
        <fullName evidence="4 18">Cytochrome c oxidase subunit 2</fullName>
    </recommendedName>
</protein>
<dbReference type="PRINTS" id="PR01166">
    <property type="entry name" value="CYCOXIDASEII"/>
</dbReference>
<dbReference type="NCBIfam" id="TIGR02866">
    <property type="entry name" value="CoxB"/>
    <property type="match status" value="1"/>
</dbReference>
<evidence type="ECO:0000256" key="1">
    <source>
        <dbReference type="ARBA" id="ARBA00004448"/>
    </source>
</evidence>
<evidence type="ECO:0000313" key="22">
    <source>
        <dbReference type="EMBL" id="BCL84742.1"/>
    </source>
</evidence>
<keyword evidence="10" id="KW-0460">Magnesium</keyword>
<evidence type="ECO:0000256" key="3">
    <source>
        <dbReference type="ARBA" id="ARBA00011164"/>
    </source>
</evidence>
<keyword evidence="16 18" id="KW-0472">Membrane</keyword>
<comment type="function">
    <text evidence="18">Component of the cytochrome c oxidase, the last enzyme in the mitochondrial electron transport chain which drives oxidative phosphorylation. The respiratory chain contains 3 multisubunit complexes succinate dehydrogenase (complex II, CII), ubiquinol-cytochrome c oxidoreductase (cytochrome b-c1 complex, complex III, CIII) and cytochrome c oxidase (complex IV, CIV), that cooperate to transfer electrons derived from NADH and succinate to molecular oxygen, creating an electrochemical gradient over the inner membrane that drives transmembrane transport and the ATP synthase. Cytochrome c oxidase is the component of the respiratory chain that catalyzes the reduction of oxygen to water. Electrons originating from reduced cytochrome c in the intermembrane space (IMS) are transferred via the dinuclear copper A center (CU(A)) of subunit 2 and heme A of subunit 1 to the active site in subunit 1, a binuclear center (BNC) formed by heme A3 and copper B (CU(B)). The BNC reduces molecular oxygen to 2 water molecules using 4 electrons from cytochrome c in the IMS and 4 protons from the mitochondrial matrix.</text>
</comment>
<evidence type="ECO:0000256" key="9">
    <source>
        <dbReference type="ARBA" id="ARBA00022792"/>
    </source>
</evidence>
<evidence type="ECO:0000256" key="6">
    <source>
        <dbReference type="ARBA" id="ARBA00022660"/>
    </source>
</evidence>
<dbReference type="InterPro" id="IPR014222">
    <property type="entry name" value="Cyt_c_oxidase_su2"/>
</dbReference>
<feature type="domain" description="Cytochrome oxidase subunit II copper A binding" evidence="20">
    <location>
        <begin position="92"/>
        <end position="223"/>
    </location>
</feature>
<proteinExistence type="inferred from homology"/>
<accession>A0A7I8F2J6</accession>
<keyword evidence="9 18" id="KW-0999">Mitochondrion inner membrane</keyword>
<dbReference type="Gene3D" id="1.10.287.90">
    <property type="match status" value="1"/>
</dbReference>
<dbReference type="GO" id="GO:0005507">
    <property type="term" value="F:copper ion binding"/>
    <property type="evidence" value="ECO:0007669"/>
    <property type="project" value="InterPro"/>
</dbReference>
<feature type="transmembrane region" description="Helical" evidence="19">
    <location>
        <begin position="27"/>
        <end position="51"/>
    </location>
</feature>
<dbReference type="GO" id="GO:0016491">
    <property type="term" value="F:oxidoreductase activity"/>
    <property type="evidence" value="ECO:0007669"/>
    <property type="project" value="InterPro"/>
</dbReference>